<comment type="caution">
    <text evidence="3">The sequence shown here is derived from an EMBL/GenBank/DDBJ whole genome shotgun (WGS) entry which is preliminary data.</text>
</comment>
<evidence type="ECO:0000256" key="2">
    <source>
        <dbReference type="SAM" id="Phobius"/>
    </source>
</evidence>
<sequence>MGGGWLPEITCDKTDCHSQPNVLNAIGVSLEECKNRNKTYVCNVKCLENFKLDGDNPVCQENGSYIPVSQCKGICKNNYLPTNGDASLSEKCEGKFVGESCDIKCLPEYLKLGNNSICNFSGETFEWSDLPKCFKIVDNHMFIIIPLVIAAIMGISIILAMIFLKADIKPEIYFIDDEIENETNVELQYADPEIKIEDIDYE</sequence>
<reference evidence="3 4" key="1">
    <citation type="journal article" date="2024" name="BMC Biol.">
        <title>Comparative genomics of Ascetosporea gives new insight into the evolutionary basis for animal parasitism in Rhizaria.</title>
        <authorList>
            <person name="Hiltunen Thoren M."/>
            <person name="Onut-Brannstrom I."/>
            <person name="Alfjorden A."/>
            <person name="Peckova H."/>
            <person name="Swords F."/>
            <person name="Hooper C."/>
            <person name="Holzer A.S."/>
            <person name="Bass D."/>
            <person name="Burki F."/>
        </authorList>
    </citation>
    <scope>NUCLEOTIDE SEQUENCE [LARGE SCALE GENOMIC DNA]</scope>
    <source>
        <strain evidence="3">20-A016</strain>
    </source>
</reference>
<keyword evidence="1" id="KW-1015">Disulfide bond</keyword>
<dbReference type="EMBL" id="JBDODL010000566">
    <property type="protein sequence ID" value="MES1920240.1"/>
    <property type="molecule type" value="Genomic_DNA"/>
</dbReference>
<evidence type="ECO:0000313" key="3">
    <source>
        <dbReference type="EMBL" id="MES1920240.1"/>
    </source>
</evidence>
<evidence type="ECO:0000256" key="1">
    <source>
        <dbReference type="ARBA" id="ARBA00023157"/>
    </source>
</evidence>
<gene>
    <name evidence="3" type="ORF">MHBO_001931</name>
</gene>
<dbReference type="Proteomes" id="UP001439008">
    <property type="component" value="Unassembled WGS sequence"/>
</dbReference>
<organism evidence="3 4">
    <name type="scientific">Bonamia ostreae</name>
    <dbReference type="NCBI Taxonomy" id="126728"/>
    <lineage>
        <taxon>Eukaryota</taxon>
        <taxon>Sar</taxon>
        <taxon>Rhizaria</taxon>
        <taxon>Endomyxa</taxon>
        <taxon>Ascetosporea</taxon>
        <taxon>Haplosporida</taxon>
        <taxon>Bonamia</taxon>
    </lineage>
</organism>
<name>A0ABV2AKS2_9EUKA</name>
<proteinExistence type="predicted"/>
<keyword evidence="4" id="KW-1185">Reference proteome</keyword>
<keyword evidence="2" id="KW-1133">Transmembrane helix</keyword>
<dbReference type="InterPro" id="IPR035976">
    <property type="entry name" value="Sushi/SCR/CCP_sf"/>
</dbReference>
<evidence type="ECO:0000313" key="4">
    <source>
        <dbReference type="Proteomes" id="UP001439008"/>
    </source>
</evidence>
<protein>
    <submittedName>
        <fullName evidence="3">Uncharacterized protein</fullName>
    </submittedName>
</protein>
<keyword evidence="2" id="KW-0472">Membrane</keyword>
<accession>A0ABV2AKS2</accession>
<keyword evidence="2" id="KW-0812">Transmembrane</keyword>
<feature type="transmembrane region" description="Helical" evidence="2">
    <location>
        <begin position="141"/>
        <end position="164"/>
    </location>
</feature>
<dbReference type="SUPFAM" id="SSF57535">
    <property type="entry name" value="Complement control module/SCR domain"/>
    <property type="match status" value="1"/>
</dbReference>